<name>A0A0S3M457_STREA</name>
<feature type="transmembrane region" description="Helical" evidence="1">
    <location>
        <begin position="166"/>
        <end position="193"/>
    </location>
</feature>
<dbReference type="AlphaFoldDB" id="A0A0S3M457"/>
<keyword evidence="1" id="KW-0472">Membrane</keyword>
<feature type="transmembrane region" description="Helical" evidence="1">
    <location>
        <begin position="59"/>
        <end position="82"/>
    </location>
</feature>
<dbReference type="RefSeq" id="YP_009186353.1">
    <property type="nucleotide sequence ID" value="NC_028622.1"/>
</dbReference>
<accession>A0A0S3M457</accession>
<geneLocation type="mitochondrion" evidence="2"/>
<feature type="transmembrane region" description="Helical" evidence="1">
    <location>
        <begin position="205"/>
        <end position="232"/>
    </location>
</feature>
<feature type="transmembrane region" description="Helical" evidence="1">
    <location>
        <begin position="7"/>
        <end position="24"/>
    </location>
</feature>
<dbReference type="EMBL" id="LC050210">
    <property type="protein sequence ID" value="BAT21181.1"/>
    <property type="molecule type" value="Genomic_DNA"/>
</dbReference>
<dbReference type="CTD" id="4536"/>
<feature type="transmembrane region" description="Helical" evidence="1">
    <location>
        <begin position="94"/>
        <end position="113"/>
    </location>
</feature>
<feature type="transmembrane region" description="Helical" evidence="1">
    <location>
        <begin position="238"/>
        <end position="259"/>
    </location>
</feature>
<feature type="transmembrane region" description="Helical" evidence="1">
    <location>
        <begin position="30"/>
        <end position="47"/>
    </location>
</feature>
<dbReference type="GeneID" id="26373686"/>
<organism evidence="2">
    <name type="scientific">Strongyloides papillosus</name>
    <name type="common">Intestinal threadworm</name>
    <dbReference type="NCBI Taxonomy" id="174720"/>
    <lineage>
        <taxon>Eukaryota</taxon>
        <taxon>Metazoa</taxon>
        <taxon>Ecdysozoa</taxon>
        <taxon>Nematoda</taxon>
        <taxon>Chromadorea</taxon>
        <taxon>Rhabditida</taxon>
        <taxon>Tylenchina</taxon>
        <taxon>Panagrolaimomorpha</taxon>
        <taxon>Strongyloidoidea</taxon>
        <taxon>Strongyloididae</taxon>
        <taxon>Strongyloides</taxon>
    </lineage>
</organism>
<reference evidence="2" key="1">
    <citation type="submission" date="2015-04" db="EMBL/GenBank/DDBJ databases">
        <title>Genome, transcriptome and proteome adaptations to nematode parasitism in Strongyloides.</title>
        <authorList>
            <person name="Hunt V."/>
            <person name="Tsai I.J."/>
            <person name="Coghlan A."/>
            <person name="Reid A.J."/>
            <person name="Holroyd N."/>
            <person name="Foth B."/>
            <person name="Tracey A."/>
            <person name="Cotton J.A."/>
            <person name="Stanley E."/>
            <person name="Beasley H."/>
            <person name="Bennett H."/>
            <person name="Brooks K."/>
            <person name="Kikuchi T."/>
            <person name="Viney M."/>
            <person name="Berriman M."/>
        </authorList>
    </citation>
    <scope>NUCLEOTIDE SEQUENCE</scope>
    <source>
        <strain evidence="2">LIN</strain>
    </source>
</reference>
<protein>
    <submittedName>
        <fullName evidence="2">NADH dehydrogenase subunit 2</fullName>
    </submittedName>
</protein>
<keyword evidence="2" id="KW-0496">Mitochondrion</keyword>
<proteinExistence type="predicted"/>
<sequence length="289" mass="34336">MVYMLNVNLLLLVVYFLFILVVNLVTANVIVWWVMFLLMTLGFIWFNHDNQSRASMINYFIIQEVLGFCFLLVSVEWIQFIILLMKAGVAPFHWWVFSVTNNINGLGVMWFLTFQKLPFIPVIQYLLSSQFLYVLLFGIILCYLQLIFIKGYKNMLVLGSTESFNWLMLIMAFSLFSGLLLSIIYVVFFFLLLDHSSSKSWTDHFNWETVFIFMNIPFSMSFFIKFFGLISVFNFSSWLVLAVLLAMFMSMLSFGYWLVNMSAKFYYEGFKVRSYWYWICYPLMFMCLI</sequence>
<evidence type="ECO:0000256" key="1">
    <source>
        <dbReference type="SAM" id="Phobius"/>
    </source>
</evidence>
<evidence type="ECO:0000313" key="2">
    <source>
        <dbReference type="EMBL" id="BAT21181.1"/>
    </source>
</evidence>
<keyword evidence="1" id="KW-1133">Transmembrane helix</keyword>
<feature type="transmembrane region" description="Helical" evidence="1">
    <location>
        <begin position="125"/>
        <end position="146"/>
    </location>
</feature>
<keyword evidence="1" id="KW-0812">Transmembrane</keyword>
<gene>
    <name evidence="2" type="primary">ND2</name>
</gene>